<evidence type="ECO:0000313" key="2">
    <source>
        <dbReference type="Proteomes" id="UP000828390"/>
    </source>
</evidence>
<dbReference type="AlphaFoldDB" id="A0A9D4JE65"/>
<protein>
    <submittedName>
        <fullName evidence="1">Uncharacterized protein</fullName>
    </submittedName>
</protein>
<dbReference type="Proteomes" id="UP000828390">
    <property type="component" value="Unassembled WGS sequence"/>
</dbReference>
<sequence length="51" mass="5639">MLKESCSVRVHGKQVSRFGGKRCWAITRLKSAGYLIYTDSYSIVTGALDGK</sequence>
<keyword evidence="2" id="KW-1185">Reference proteome</keyword>
<proteinExistence type="predicted"/>
<dbReference type="EMBL" id="JAIWYP010000006">
    <property type="protein sequence ID" value="KAH3804517.1"/>
    <property type="molecule type" value="Genomic_DNA"/>
</dbReference>
<organism evidence="1 2">
    <name type="scientific">Dreissena polymorpha</name>
    <name type="common">Zebra mussel</name>
    <name type="synonym">Mytilus polymorpha</name>
    <dbReference type="NCBI Taxonomy" id="45954"/>
    <lineage>
        <taxon>Eukaryota</taxon>
        <taxon>Metazoa</taxon>
        <taxon>Spiralia</taxon>
        <taxon>Lophotrochozoa</taxon>
        <taxon>Mollusca</taxon>
        <taxon>Bivalvia</taxon>
        <taxon>Autobranchia</taxon>
        <taxon>Heteroconchia</taxon>
        <taxon>Euheterodonta</taxon>
        <taxon>Imparidentia</taxon>
        <taxon>Neoheterodontei</taxon>
        <taxon>Myida</taxon>
        <taxon>Dreissenoidea</taxon>
        <taxon>Dreissenidae</taxon>
        <taxon>Dreissena</taxon>
    </lineage>
</organism>
<reference evidence="1" key="1">
    <citation type="journal article" date="2019" name="bioRxiv">
        <title>The Genome of the Zebra Mussel, Dreissena polymorpha: A Resource for Invasive Species Research.</title>
        <authorList>
            <person name="McCartney M.A."/>
            <person name="Auch B."/>
            <person name="Kono T."/>
            <person name="Mallez S."/>
            <person name="Zhang Y."/>
            <person name="Obille A."/>
            <person name="Becker A."/>
            <person name="Abrahante J.E."/>
            <person name="Garbe J."/>
            <person name="Badalamenti J.P."/>
            <person name="Herman A."/>
            <person name="Mangelson H."/>
            <person name="Liachko I."/>
            <person name="Sullivan S."/>
            <person name="Sone E.D."/>
            <person name="Koren S."/>
            <person name="Silverstein K.A.T."/>
            <person name="Beckman K.B."/>
            <person name="Gohl D.M."/>
        </authorList>
    </citation>
    <scope>NUCLEOTIDE SEQUENCE</scope>
    <source>
        <strain evidence="1">Duluth1</strain>
        <tissue evidence="1">Whole animal</tissue>
    </source>
</reference>
<comment type="caution">
    <text evidence="1">The sequence shown here is derived from an EMBL/GenBank/DDBJ whole genome shotgun (WGS) entry which is preliminary data.</text>
</comment>
<evidence type="ECO:0000313" key="1">
    <source>
        <dbReference type="EMBL" id="KAH3804517.1"/>
    </source>
</evidence>
<gene>
    <name evidence="1" type="ORF">DPMN_132804</name>
</gene>
<accession>A0A9D4JE65</accession>
<name>A0A9D4JE65_DREPO</name>
<reference evidence="1" key="2">
    <citation type="submission" date="2020-11" db="EMBL/GenBank/DDBJ databases">
        <authorList>
            <person name="McCartney M.A."/>
            <person name="Auch B."/>
            <person name="Kono T."/>
            <person name="Mallez S."/>
            <person name="Becker A."/>
            <person name="Gohl D.M."/>
            <person name="Silverstein K.A.T."/>
            <person name="Koren S."/>
            <person name="Bechman K.B."/>
            <person name="Herman A."/>
            <person name="Abrahante J.E."/>
            <person name="Garbe J."/>
        </authorList>
    </citation>
    <scope>NUCLEOTIDE SEQUENCE</scope>
    <source>
        <strain evidence="1">Duluth1</strain>
        <tissue evidence="1">Whole animal</tissue>
    </source>
</reference>